<keyword evidence="3" id="KW-1185">Reference proteome</keyword>
<reference evidence="2" key="1">
    <citation type="submission" date="2022-08" db="EMBL/GenBank/DDBJ databases">
        <authorList>
            <person name="Zhang D."/>
        </authorList>
    </citation>
    <scope>NUCLEOTIDE SEQUENCE</scope>
    <source>
        <strain evidence="2">XJ19-11</strain>
    </source>
</reference>
<keyword evidence="1" id="KW-0732">Signal</keyword>
<dbReference type="RefSeq" id="WP_258424509.1">
    <property type="nucleotide sequence ID" value="NZ_JANSUY010000017.1"/>
</dbReference>
<organism evidence="2 3">
    <name type="scientific">Aquiflexum gelatinilyticum</name>
    <dbReference type="NCBI Taxonomy" id="2961943"/>
    <lineage>
        <taxon>Bacteria</taxon>
        <taxon>Pseudomonadati</taxon>
        <taxon>Bacteroidota</taxon>
        <taxon>Cytophagia</taxon>
        <taxon>Cytophagales</taxon>
        <taxon>Cyclobacteriaceae</taxon>
        <taxon>Aquiflexum</taxon>
    </lineage>
</organism>
<evidence type="ECO:0000313" key="3">
    <source>
        <dbReference type="Proteomes" id="UP001142175"/>
    </source>
</evidence>
<protein>
    <recommendedName>
        <fullName evidence="4">Type 1 periplasmic binding fold superfamily protein</fullName>
    </recommendedName>
</protein>
<name>A0A9X2PAV8_9BACT</name>
<sequence>MKNYSYLMTLFAAVALTFSSCKSYDPVPENEGEVITDVILKFTELNSAGSPTGTPIEVRATDPDGLELGNGPTIETITLARGKTYLMEVSLFNSIENEDITVEIEEEKEEHQFFFLGTAFQGTAILTYAYDDEDIDGNPVGLRGIVQTIGFNTAQMRVVLRHDLNKNFTGANNPNWENFVQAGGETDLDITFPVVLN</sequence>
<gene>
    <name evidence="2" type="ORF">NU887_16605</name>
</gene>
<accession>A0A9X2PAV8</accession>
<dbReference type="AlphaFoldDB" id="A0A9X2PAV8"/>
<feature type="signal peptide" evidence="1">
    <location>
        <begin position="1"/>
        <end position="23"/>
    </location>
</feature>
<dbReference type="PROSITE" id="PS51257">
    <property type="entry name" value="PROKAR_LIPOPROTEIN"/>
    <property type="match status" value="1"/>
</dbReference>
<feature type="chain" id="PRO_5040858477" description="Type 1 periplasmic binding fold superfamily protein" evidence="1">
    <location>
        <begin position="24"/>
        <end position="197"/>
    </location>
</feature>
<dbReference type="EMBL" id="JANSUY010000017">
    <property type="protein sequence ID" value="MCR9016662.1"/>
    <property type="molecule type" value="Genomic_DNA"/>
</dbReference>
<proteinExistence type="predicted"/>
<evidence type="ECO:0008006" key="4">
    <source>
        <dbReference type="Google" id="ProtNLM"/>
    </source>
</evidence>
<evidence type="ECO:0000313" key="2">
    <source>
        <dbReference type="EMBL" id="MCR9016662.1"/>
    </source>
</evidence>
<evidence type="ECO:0000256" key="1">
    <source>
        <dbReference type="SAM" id="SignalP"/>
    </source>
</evidence>
<dbReference type="Proteomes" id="UP001142175">
    <property type="component" value="Unassembled WGS sequence"/>
</dbReference>
<comment type="caution">
    <text evidence="2">The sequence shown here is derived from an EMBL/GenBank/DDBJ whole genome shotgun (WGS) entry which is preliminary data.</text>
</comment>